<accession>A0A2V3IIX0</accession>
<comment type="cofactor">
    <cofactor evidence="1">
        <name>Zn(2+)</name>
        <dbReference type="ChEBI" id="CHEBI:29105"/>
    </cofactor>
</comment>
<reference evidence="8 9" key="1">
    <citation type="journal article" date="2018" name="Mol. Biol. Evol.">
        <title>Analysis of the draft genome of the red seaweed Gracilariopsis chorda provides insights into genome size evolution in Rhodophyta.</title>
        <authorList>
            <person name="Lee J."/>
            <person name="Yang E.C."/>
            <person name="Graf L."/>
            <person name="Yang J.H."/>
            <person name="Qiu H."/>
            <person name="Zel Zion U."/>
            <person name="Chan C.X."/>
            <person name="Stephens T.G."/>
            <person name="Weber A.P.M."/>
            <person name="Boo G.H."/>
            <person name="Boo S.M."/>
            <person name="Kim K.M."/>
            <person name="Shin Y."/>
            <person name="Jung M."/>
            <person name="Lee S.J."/>
            <person name="Yim H.S."/>
            <person name="Lee J.H."/>
            <person name="Bhattacharya D."/>
            <person name="Yoon H.S."/>
        </authorList>
    </citation>
    <scope>NUCLEOTIDE SEQUENCE [LARGE SCALE GENOMIC DNA]</scope>
    <source>
        <strain evidence="8 9">SKKU-2015</strain>
        <tissue evidence="8">Whole body</tissue>
    </source>
</reference>
<gene>
    <name evidence="8" type="ORF">BWQ96_08212</name>
</gene>
<dbReference type="InterPro" id="IPR032466">
    <property type="entry name" value="Metal_Hydrolase"/>
</dbReference>
<keyword evidence="4" id="KW-0479">Metal-binding</keyword>
<protein>
    <recommendedName>
        <fullName evidence="3">adenosine deaminase</fullName>
        <ecNumber evidence="3">3.5.4.4</ecNumber>
    </recommendedName>
</protein>
<dbReference type="EMBL" id="NBIV01000178">
    <property type="protein sequence ID" value="PXF42044.1"/>
    <property type="molecule type" value="Genomic_DNA"/>
</dbReference>
<evidence type="ECO:0000256" key="6">
    <source>
        <dbReference type="ARBA" id="ARBA00022833"/>
    </source>
</evidence>
<dbReference type="Pfam" id="PF00962">
    <property type="entry name" value="A_deaminase"/>
    <property type="match status" value="1"/>
</dbReference>
<evidence type="ECO:0000256" key="4">
    <source>
        <dbReference type="ARBA" id="ARBA00022723"/>
    </source>
</evidence>
<dbReference type="PANTHER" id="PTHR11409:SF43">
    <property type="entry name" value="ADENOSINE DEAMINASE"/>
    <property type="match status" value="1"/>
</dbReference>
<evidence type="ECO:0000259" key="7">
    <source>
        <dbReference type="Pfam" id="PF00962"/>
    </source>
</evidence>
<evidence type="ECO:0000256" key="5">
    <source>
        <dbReference type="ARBA" id="ARBA00022801"/>
    </source>
</evidence>
<keyword evidence="6" id="KW-0862">Zinc</keyword>
<dbReference type="InterPro" id="IPR001365">
    <property type="entry name" value="A_deaminase_dom"/>
</dbReference>
<dbReference type="SUPFAM" id="SSF51556">
    <property type="entry name" value="Metallo-dependent hydrolases"/>
    <property type="match status" value="1"/>
</dbReference>
<evidence type="ECO:0000313" key="9">
    <source>
        <dbReference type="Proteomes" id="UP000247409"/>
    </source>
</evidence>
<dbReference type="InterPro" id="IPR006330">
    <property type="entry name" value="Ado/ade_deaminase"/>
</dbReference>
<dbReference type="PANTHER" id="PTHR11409">
    <property type="entry name" value="ADENOSINE DEAMINASE"/>
    <property type="match status" value="1"/>
</dbReference>
<dbReference type="GO" id="GO:0046103">
    <property type="term" value="P:inosine biosynthetic process"/>
    <property type="evidence" value="ECO:0007669"/>
    <property type="project" value="TreeGrafter"/>
</dbReference>
<evidence type="ECO:0000256" key="2">
    <source>
        <dbReference type="ARBA" id="ARBA00006676"/>
    </source>
</evidence>
<name>A0A2V3IIX0_9FLOR</name>
<proteinExistence type="inferred from homology"/>
<dbReference type="GO" id="GO:0043103">
    <property type="term" value="P:hypoxanthine salvage"/>
    <property type="evidence" value="ECO:0007669"/>
    <property type="project" value="TreeGrafter"/>
</dbReference>
<evidence type="ECO:0000256" key="3">
    <source>
        <dbReference type="ARBA" id="ARBA00012784"/>
    </source>
</evidence>
<evidence type="ECO:0000256" key="1">
    <source>
        <dbReference type="ARBA" id="ARBA00001947"/>
    </source>
</evidence>
<dbReference type="GO" id="GO:0005829">
    <property type="term" value="C:cytosol"/>
    <property type="evidence" value="ECO:0007669"/>
    <property type="project" value="TreeGrafter"/>
</dbReference>
<dbReference type="STRING" id="448386.A0A2V3IIX0"/>
<dbReference type="Proteomes" id="UP000247409">
    <property type="component" value="Unassembled WGS sequence"/>
</dbReference>
<evidence type="ECO:0000313" key="8">
    <source>
        <dbReference type="EMBL" id="PXF42044.1"/>
    </source>
</evidence>
<dbReference type="GO" id="GO:0004000">
    <property type="term" value="F:adenosine deaminase activity"/>
    <property type="evidence" value="ECO:0007669"/>
    <property type="project" value="UniProtKB-ARBA"/>
</dbReference>
<dbReference type="OrthoDB" id="272271at2759"/>
<dbReference type="GO" id="GO:0006154">
    <property type="term" value="P:adenosine catabolic process"/>
    <property type="evidence" value="ECO:0007669"/>
    <property type="project" value="TreeGrafter"/>
</dbReference>
<dbReference type="Gene3D" id="3.20.20.140">
    <property type="entry name" value="Metal-dependent hydrolases"/>
    <property type="match status" value="1"/>
</dbReference>
<feature type="domain" description="Adenosine deaminase" evidence="7">
    <location>
        <begin position="15"/>
        <end position="347"/>
    </location>
</feature>
<keyword evidence="9" id="KW-1185">Reference proteome</keyword>
<comment type="caution">
    <text evidence="8">The sequence shown here is derived from an EMBL/GenBank/DDBJ whole genome shotgun (WGS) entry which is preliminary data.</text>
</comment>
<sequence>MADHQHVRAVAARLPKVQLHLHLDGSLSEHFIAERAAARGVALPCAPSALRRFLVAAKQRHVATNSHSQPRNANWPVFDFCNRFLQTEHELCDATRQLVSELVRLNTWVIELRFCPLLHLNEGLSPHQVVAAVVRGYRTAVQHAPLPFGVRGGIILCALRSHDAHRVRQVCELAKSWLGRGVIALDLAGDEPSYPLRTHAHALLDARQSGVPLTIHAGEGFFEASVDNVLTALEIGAHRIGHGLVIASSDELCSRMRSTYIETCITANCNSEQKVKPDRFDLHPVRTFIRRGLKVAAFNCDNMLLSGTVASRSHPVEELVRAKTACALGWTSIAEVLLNGARASFDPSIFGSATDSHFISAFKEAVEAILEPPALKP</sequence>
<organism evidence="8 9">
    <name type="scientific">Gracilariopsis chorda</name>
    <dbReference type="NCBI Taxonomy" id="448386"/>
    <lineage>
        <taxon>Eukaryota</taxon>
        <taxon>Rhodophyta</taxon>
        <taxon>Florideophyceae</taxon>
        <taxon>Rhodymeniophycidae</taxon>
        <taxon>Gracilariales</taxon>
        <taxon>Gracilariaceae</taxon>
        <taxon>Gracilariopsis</taxon>
    </lineage>
</organism>
<keyword evidence="5" id="KW-0378">Hydrolase</keyword>
<dbReference type="EC" id="3.5.4.4" evidence="3"/>
<dbReference type="AlphaFoldDB" id="A0A2V3IIX0"/>
<comment type="similarity">
    <text evidence="2">Belongs to the metallo-dependent hydrolases superfamily. Adenosine and AMP deaminases family.</text>
</comment>
<dbReference type="GO" id="GO:0046872">
    <property type="term" value="F:metal ion binding"/>
    <property type="evidence" value="ECO:0007669"/>
    <property type="project" value="UniProtKB-KW"/>
</dbReference>